<evidence type="ECO:0000313" key="2">
    <source>
        <dbReference type="EMBL" id="CAH1416441.1"/>
    </source>
</evidence>
<keyword evidence="1" id="KW-0732">Signal</keyword>
<dbReference type="AlphaFoldDB" id="A0AAU9N8F6"/>
<proteinExistence type="predicted"/>
<evidence type="ECO:0000256" key="1">
    <source>
        <dbReference type="SAM" id="SignalP"/>
    </source>
</evidence>
<dbReference type="Proteomes" id="UP001157418">
    <property type="component" value="Unassembled WGS sequence"/>
</dbReference>
<name>A0AAU9N8F6_9ASTR</name>
<comment type="caution">
    <text evidence="3">The sequence shown here is derived from an EMBL/GenBank/DDBJ whole genome shotgun (WGS) entry which is preliminary data.</text>
</comment>
<evidence type="ECO:0000313" key="4">
    <source>
        <dbReference type="Proteomes" id="UP001157418"/>
    </source>
</evidence>
<reference evidence="3 4" key="1">
    <citation type="submission" date="2022-01" db="EMBL/GenBank/DDBJ databases">
        <authorList>
            <person name="Xiong W."/>
            <person name="Schranz E."/>
        </authorList>
    </citation>
    <scope>NUCLEOTIDE SEQUENCE [LARGE SCALE GENOMIC DNA]</scope>
</reference>
<organism evidence="3 4">
    <name type="scientific">Lactuca virosa</name>
    <dbReference type="NCBI Taxonomy" id="75947"/>
    <lineage>
        <taxon>Eukaryota</taxon>
        <taxon>Viridiplantae</taxon>
        <taxon>Streptophyta</taxon>
        <taxon>Embryophyta</taxon>
        <taxon>Tracheophyta</taxon>
        <taxon>Spermatophyta</taxon>
        <taxon>Magnoliopsida</taxon>
        <taxon>eudicotyledons</taxon>
        <taxon>Gunneridae</taxon>
        <taxon>Pentapetalae</taxon>
        <taxon>asterids</taxon>
        <taxon>campanulids</taxon>
        <taxon>Asterales</taxon>
        <taxon>Asteraceae</taxon>
        <taxon>Cichorioideae</taxon>
        <taxon>Cichorieae</taxon>
        <taxon>Lactucinae</taxon>
        <taxon>Lactuca</taxon>
    </lineage>
</organism>
<evidence type="ECO:0008006" key="5">
    <source>
        <dbReference type="Google" id="ProtNLM"/>
    </source>
</evidence>
<feature type="chain" id="PRO_5044713147" description="Leucine-rich repeat-containing N-terminal plant-type domain-containing protein" evidence="1">
    <location>
        <begin position="25"/>
        <end position="105"/>
    </location>
</feature>
<keyword evidence="4" id="KW-1185">Reference proteome</keyword>
<accession>A0AAU9N8F6</accession>
<gene>
    <name evidence="3" type="ORF">LVIROSA_LOCUS21407</name>
    <name evidence="2" type="ORF">LVIROSA_LOCUS4205</name>
</gene>
<sequence length="105" mass="11854">MSTILDISLRLLFTLPFIFSTVLSLEGNGTFPAQAGYLPQYEAKFFLDVLHQIAKQLGKTDWDFSQNPCDRNINWLTPYIEKSPYNNSVECDCSYPGGVCHVVSL</sequence>
<dbReference type="EMBL" id="CAKMRJ010000002">
    <property type="protein sequence ID" value="CAH1416441.1"/>
    <property type="molecule type" value="Genomic_DNA"/>
</dbReference>
<feature type="signal peptide" evidence="1">
    <location>
        <begin position="1"/>
        <end position="24"/>
    </location>
</feature>
<dbReference type="EMBL" id="CAKMRJ010004076">
    <property type="protein sequence ID" value="CAH1434930.1"/>
    <property type="molecule type" value="Genomic_DNA"/>
</dbReference>
<evidence type="ECO:0000313" key="3">
    <source>
        <dbReference type="EMBL" id="CAH1434930.1"/>
    </source>
</evidence>
<protein>
    <recommendedName>
        <fullName evidence="5">Leucine-rich repeat-containing N-terminal plant-type domain-containing protein</fullName>
    </recommendedName>
</protein>